<evidence type="ECO:0000313" key="3">
    <source>
        <dbReference type="EMBL" id="OWR47071.1"/>
    </source>
</evidence>
<keyword evidence="2" id="KW-0472">Membrane</keyword>
<feature type="region of interest" description="Disordered" evidence="1">
    <location>
        <begin position="543"/>
        <end position="564"/>
    </location>
</feature>
<evidence type="ECO:0000256" key="2">
    <source>
        <dbReference type="SAM" id="Phobius"/>
    </source>
</evidence>
<reference evidence="3 4" key="1">
    <citation type="journal article" date="2011" name="Cell">
        <title>The monarch butterfly genome yields insights into long-distance migration.</title>
        <authorList>
            <person name="Zhan S."/>
            <person name="Merlin C."/>
            <person name="Boore J.L."/>
            <person name="Reppert S.M."/>
        </authorList>
    </citation>
    <scope>NUCLEOTIDE SEQUENCE [LARGE SCALE GENOMIC DNA]</scope>
    <source>
        <strain evidence="3">F-2</strain>
    </source>
</reference>
<proteinExistence type="predicted"/>
<evidence type="ECO:0000256" key="1">
    <source>
        <dbReference type="SAM" id="MobiDB-lite"/>
    </source>
</evidence>
<gene>
    <name evidence="3" type="ORF">KGM_200037</name>
</gene>
<keyword evidence="2" id="KW-0812">Transmembrane</keyword>
<dbReference type="EMBL" id="AGBW02011196">
    <property type="protein sequence ID" value="OWR47071.1"/>
    <property type="molecule type" value="Genomic_DNA"/>
</dbReference>
<feature type="region of interest" description="Disordered" evidence="1">
    <location>
        <begin position="493"/>
        <end position="516"/>
    </location>
</feature>
<dbReference type="KEGG" id="dpl:KGM_200037"/>
<sequence>MLPEILTEKNPDLQFETGLDTLTPSTIGLTFYANINNTSENDYDIEVKPDECCLEDGNRLDCDYLRILDELRTAVSNGSTKNLKLVAPLLDVYERKGHCVVYIDSKSNASKVRRNTLTLRFDTKSSSGKINLPRNFKVCKSKDEDPLNNCEPVNCDTYYNSEKSYYNKKYKRCARTPTCVSKDDTDTPNVIYDPITNKCLEEALIKEDLRYVKSLSKITEKMQKRRKSKGILIITKNRSNISKFLDDFDFIDEPVKSTTRKYSKSLLTQLPKTQTKMLLHTSAILSTIQTTEQPISRSDCTKKIFRKYLDANKWTFIVLGIVVTVQCFLICTMFYCLSKTCNCFKDKKVVRKFFYHGHDASVTTPLIGTSNIDTETDYQYVTDSSKVDQKIKCYKACHKEINNEMKVSMSDDILSKCLNRRDWRKLSRSEAVTKEGEIVQKILEEIKDKPNSKIEDAKKISETRVIFEDEISKVVKPKVSTIKCIKIVEKEKEKEKEDKKENEKDTEAEKHNIDIEETASEKEIKCHSYSCDSNVTGFQPNKKAGCFKSEPSKRGTLSLSTEKEAQASFPNDSIDDFLSERGVIHLAGENLSKYTFHTDSKEIKLSTTSSLSSKTSKNFLKNVLSLLRKKSRQGPSSDPGQKKEMNLELIHMSKASVYSSSNDSDCAKIFKRKDSRTSF</sequence>
<feature type="region of interest" description="Disordered" evidence="1">
    <location>
        <begin position="628"/>
        <end position="648"/>
    </location>
</feature>
<accession>A0A212F042</accession>
<feature type="transmembrane region" description="Helical" evidence="2">
    <location>
        <begin position="314"/>
        <end position="335"/>
    </location>
</feature>
<comment type="caution">
    <text evidence="3">The sequence shown here is derived from an EMBL/GenBank/DDBJ whole genome shotgun (WGS) entry which is preliminary data.</text>
</comment>
<keyword evidence="2" id="KW-1133">Transmembrane helix</keyword>
<dbReference type="InParanoid" id="A0A212F042"/>
<organism evidence="3 4">
    <name type="scientific">Danaus plexippus plexippus</name>
    <dbReference type="NCBI Taxonomy" id="278856"/>
    <lineage>
        <taxon>Eukaryota</taxon>
        <taxon>Metazoa</taxon>
        <taxon>Ecdysozoa</taxon>
        <taxon>Arthropoda</taxon>
        <taxon>Hexapoda</taxon>
        <taxon>Insecta</taxon>
        <taxon>Pterygota</taxon>
        <taxon>Neoptera</taxon>
        <taxon>Endopterygota</taxon>
        <taxon>Lepidoptera</taxon>
        <taxon>Glossata</taxon>
        <taxon>Ditrysia</taxon>
        <taxon>Papilionoidea</taxon>
        <taxon>Nymphalidae</taxon>
        <taxon>Danainae</taxon>
        <taxon>Danaini</taxon>
        <taxon>Danaina</taxon>
        <taxon>Danaus</taxon>
        <taxon>Danaus</taxon>
    </lineage>
</organism>
<keyword evidence="4" id="KW-1185">Reference proteome</keyword>
<dbReference type="AlphaFoldDB" id="A0A212F042"/>
<evidence type="ECO:0000313" key="4">
    <source>
        <dbReference type="Proteomes" id="UP000007151"/>
    </source>
</evidence>
<name>A0A212F042_DANPL</name>
<dbReference type="Proteomes" id="UP000007151">
    <property type="component" value="Unassembled WGS sequence"/>
</dbReference>
<dbReference type="eggNOG" id="ENOG502SCR4">
    <property type="taxonomic scope" value="Eukaryota"/>
</dbReference>
<protein>
    <submittedName>
        <fullName evidence="3">Uncharacterized protein</fullName>
    </submittedName>
</protein>